<dbReference type="SUPFAM" id="SSF51679">
    <property type="entry name" value="Bacterial luciferase-like"/>
    <property type="match status" value="1"/>
</dbReference>
<accession>A0A0G3G1F4</accession>
<feature type="domain" description="Luciferase-like" evidence="1">
    <location>
        <begin position="13"/>
        <end position="323"/>
    </location>
</feature>
<dbReference type="InterPro" id="IPR050766">
    <property type="entry name" value="Bact_Lucif_Oxidored"/>
</dbReference>
<dbReference type="PANTHER" id="PTHR30137">
    <property type="entry name" value="LUCIFERASE-LIKE MONOOXYGENASE"/>
    <property type="match status" value="1"/>
</dbReference>
<dbReference type="InterPro" id="IPR011251">
    <property type="entry name" value="Luciferase-like_dom"/>
</dbReference>
<proteinExistence type="predicted"/>
<keyword evidence="2" id="KW-0560">Oxidoreductase</keyword>
<dbReference type="OrthoDB" id="7903015at2"/>
<organism evidence="2 3">
    <name type="scientific">Thioalkalivibrio versutus</name>
    <dbReference type="NCBI Taxonomy" id="106634"/>
    <lineage>
        <taxon>Bacteria</taxon>
        <taxon>Pseudomonadati</taxon>
        <taxon>Pseudomonadota</taxon>
        <taxon>Gammaproteobacteria</taxon>
        <taxon>Chromatiales</taxon>
        <taxon>Ectothiorhodospiraceae</taxon>
        <taxon>Thioalkalivibrio</taxon>
    </lineage>
</organism>
<dbReference type="RefSeq" id="WP_047250673.1">
    <property type="nucleotide sequence ID" value="NZ_CP011367.1"/>
</dbReference>
<dbReference type="Pfam" id="PF00296">
    <property type="entry name" value="Bac_luciferase"/>
    <property type="match status" value="1"/>
</dbReference>
<dbReference type="PANTHER" id="PTHR30137:SF6">
    <property type="entry name" value="LUCIFERASE-LIKE MONOOXYGENASE"/>
    <property type="match status" value="1"/>
</dbReference>
<sequence>MRFDLFQELSVPDFLQTSEAEVLENTLRLWERADRLGFGTAWLVEHHLMPEFSHSTAPDLVLAAASQRTKRLRLGLGVVPLPYHHPLRVAQRVGMLDQLSGGRLDLGIGRGFSPREYATFGAEMSESRARVDAGLDALRQAFATGRITQDGPFHHLDDVPVMPRPVQAPHPPIWTAAVSPESFTWAAQQGIGALAGPFKPWQMIREDIRLYHEAWDATRTDVAHPPRVGMTLGVLCLPDGKRARREAKPAFEWFYRHMFQQTLPVLERLIEGYDYYRSLGRFRHLVKAGINLKVLDMLGMTLVGTPAECRERIEGLRAAGVDQVLLAFGAGAVPHALAEESMDCFAEEVIPAFADPAPATIAHTAT</sequence>
<dbReference type="EMBL" id="CP011367">
    <property type="protein sequence ID" value="AKJ94204.1"/>
    <property type="molecule type" value="Genomic_DNA"/>
</dbReference>
<dbReference type="GO" id="GO:0004497">
    <property type="term" value="F:monooxygenase activity"/>
    <property type="evidence" value="ECO:0007669"/>
    <property type="project" value="UniProtKB-KW"/>
</dbReference>
<name>A0A0G3G1F4_9GAMM</name>
<reference evidence="2 3" key="1">
    <citation type="submission" date="2015-04" db="EMBL/GenBank/DDBJ databases">
        <title>Complete Sequence for the Genome of the Thioalkalivibrio versutus D301.</title>
        <authorList>
            <person name="Mu T."/>
            <person name="Zhou J."/>
            <person name="Xu X."/>
        </authorList>
    </citation>
    <scope>NUCLEOTIDE SEQUENCE [LARGE SCALE GENOMIC DNA]</scope>
    <source>
        <strain evidence="2 3">D301</strain>
    </source>
</reference>
<dbReference type="Proteomes" id="UP000064201">
    <property type="component" value="Chromosome"/>
</dbReference>
<evidence type="ECO:0000313" key="2">
    <source>
        <dbReference type="EMBL" id="AKJ94204.1"/>
    </source>
</evidence>
<dbReference type="GO" id="GO:0016705">
    <property type="term" value="F:oxidoreductase activity, acting on paired donors, with incorporation or reduction of molecular oxygen"/>
    <property type="evidence" value="ECO:0007669"/>
    <property type="project" value="InterPro"/>
</dbReference>
<dbReference type="PATRIC" id="fig|106634.4.peg.390"/>
<dbReference type="AlphaFoldDB" id="A0A0G3G1F4"/>
<dbReference type="InterPro" id="IPR036661">
    <property type="entry name" value="Luciferase-like_sf"/>
</dbReference>
<dbReference type="STRING" id="106634.TVD_01920"/>
<evidence type="ECO:0000313" key="3">
    <source>
        <dbReference type="Proteomes" id="UP000064201"/>
    </source>
</evidence>
<dbReference type="GO" id="GO:0005829">
    <property type="term" value="C:cytosol"/>
    <property type="evidence" value="ECO:0007669"/>
    <property type="project" value="TreeGrafter"/>
</dbReference>
<keyword evidence="3" id="KW-1185">Reference proteome</keyword>
<dbReference type="KEGG" id="tvr:TVD_01920"/>
<protein>
    <submittedName>
        <fullName evidence="2">Monooxygenase</fullName>
    </submittedName>
</protein>
<keyword evidence="2" id="KW-0503">Monooxygenase</keyword>
<evidence type="ECO:0000259" key="1">
    <source>
        <dbReference type="Pfam" id="PF00296"/>
    </source>
</evidence>
<gene>
    <name evidence="2" type="ORF">TVD_01920</name>
</gene>
<dbReference type="Gene3D" id="3.20.20.30">
    <property type="entry name" value="Luciferase-like domain"/>
    <property type="match status" value="1"/>
</dbReference>